<accession>A0A9W8AJH7</accession>
<keyword evidence="3" id="KW-0378">Hydrolase</keyword>
<evidence type="ECO:0000313" key="4">
    <source>
        <dbReference type="Proteomes" id="UP001150925"/>
    </source>
</evidence>
<evidence type="ECO:0000256" key="1">
    <source>
        <dbReference type="SAM" id="MobiDB-lite"/>
    </source>
</evidence>
<dbReference type="InterPro" id="IPR011948">
    <property type="entry name" value="Dullard_phosphatase"/>
</dbReference>
<proteinExistence type="predicted"/>
<dbReference type="AlphaFoldDB" id="A0A9W8AJH7"/>
<dbReference type="InterPro" id="IPR004274">
    <property type="entry name" value="FCP1_dom"/>
</dbReference>
<name>A0A9W8AJH7_9FUNG</name>
<dbReference type="SUPFAM" id="SSF56784">
    <property type="entry name" value="HAD-like"/>
    <property type="match status" value="1"/>
</dbReference>
<feature type="non-terminal residue" evidence="3">
    <location>
        <position position="1"/>
    </location>
</feature>
<dbReference type="FunFam" id="3.40.50.1000:FF:000093">
    <property type="entry name" value="NLI interacting factor-like phosphatase family protein"/>
    <property type="match status" value="1"/>
</dbReference>
<keyword evidence="4" id="KW-1185">Reference proteome</keyword>
<dbReference type="InterPro" id="IPR023214">
    <property type="entry name" value="HAD_sf"/>
</dbReference>
<feature type="compositionally biased region" description="Low complexity" evidence="1">
    <location>
        <begin position="10"/>
        <end position="19"/>
    </location>
</feature>
<feature type="domain" description="FCP1 homology" evidence="2">
    <location>
        <begin position="62"/>
        <end position="223"/>
    </location>
</feature>
<dbReference type="CDD" id="cd07521">
    <property type="entry name" value="HAD_FCP1-like"/>
    <property type="match status" value="1"/>
</dbReference>
<dbReference type="InterPro" id="IPR036412">
    <property type="entry name" value="HAD-like_sf"/>
</dbReference>
<feature type="region of interest" description="Disordered" evidence="1">
    <location>
        <begin position="1"/>
        <end position="60"/>
    </location>
</feature>
<dbReference type="InterPro" id="IPR050365">
    <property type="entry name" value="TIM50"/>
</dbReference>
<dbReference type="OrthoDB" id="277011at2759"/>
<dbReference type="PANTHER" id="PTHR12210">
    <property type="entry name" value="DULLARD PROTEIN PHOSPHATASE"/>
    <property type="match status" value="1"/>
</dbReference>
<evidence type="ECO:0000313" key="3">
    <source>
        <dbReference type="EMBL" id="KAJ1957389.1"/>
    </source>
</evidence>
<dbReference type="SMART" id="SM00577">
    <property type="entry name" value="CPDc"/>
    <property type="match status" value="1"/>
</dbReference>
<sequence>MFYRQKESSRSTSKSSLDSTNEANDGSPVTRATRPSPMRPLYSTTVTHTKKRSSVPGATRSMSLRKKTLVLDLDETLIHGTLSSQCRSYHHAVEIMVENIACLYYIYKRPHVDYFLKKVSEWYNVVIFTASIMEYADPVIDSLDPHRTLIQQRYFRESCIQQGCNFLKDLTIIEPDLSHVCLIDNSPASYALNRENGIPIQAWYNNNSQDEELLNLLPFLDALRFTQDIR</sequence>
<dbReference type="GO" id="GO:0004722">
    <property type="term" value="F:protein serine/threonine phosphatase activity"/>
    <property type="evidence" value="ECO:0007669"/>
    <property type="project" value="UniProtKB-EC"/>
</dbReference>
<organism evidence="3 4">
    <name type="scientific">Dispira parvispora</name>
    <dbReference type="NCBI Taxonomy" id="1520584"/>
    <lineage>
        <taxon>Eukaryota</taxon>
        <taxon>Fungi</taxon>
        <taxon>Fungi incertae sedis</taxon>
        <taxon>Zoopagomycota</taxon>
        <taxon>Kickxellomycotina</taxon>
        <taxon>Dimargaritomycetes</taxon>
        <taxon>Dimargaritales</taxon>
        <taxon>Dimargaritaceae</taxon>
        <taxon>Dispira</taxon>
    </lineage>
</organism>
<evidence type="ECO:0000259" key="2">
    <source>
        <dbReference type="PROSITE" id="PS50969"/>
    </source>
</evidence>
<comment type="caution">
    <text evidence="3">The sequence shown here is derived from an EMBL/GenBank/DDBJ whole genome shotgun (WGS) entry which is preliminary data.</text>
</comment>
<dbReference type="Pfam" id="PF03031">
    <property type="entry name" value="NIF"/>
    <property type="match status" value="1"/>
</dbReference>
<dbReference type="PROSITE" id="PS50969">
    <property type="entry name" value="FCP1"/>
    <property type="match status" value="1"/>
</dbReference>
<protein>
    <submittedName>
        <fullName evidence="3">Nuclear envelope morphology protein 1</fullName>
        <ecNumber evidence="3">3.1.3.16</ecNumber>
    </submittedName>
</protein>
<gene>
    <name evidence="3" type="primary">NEM1</name>
    <name evidence="3" type="ORF">IWQ62_005099</name>
</gene>
<dbReference type="Gene3D" id="3.40.50.1000">
    <property type="entry name" value="HAD superfamily/HAD-like"/>
    <property type="match status" value="1"/>
</dbReference>
<dbReference type="Proteomes" id="UP001150925">
    <property type="component" value="Unassembled WGS sequence"/>
</dbReference>
<dbReference type="NCBIfam" id="TIGR02251">
    <property type="entry name" value="HIF-SF_euk"/>
    <property type="match status" value="1"/>
</dbReference>
<dbReference type="EC" id="3.1.3.16" evidence="3"/>
<reference evidence="3" key="1">
    <citation type="submission" date="2022-07" db="EMBL/GenBank/DDBJ databases">
        <title>Phylogenomic reconstructions and comparative analyses of Kickxellomycotina fungi.</title>
        <authorList>
            <person name="Reynolds N.K."/>
            <person name="Stajich J.E."/>
            <person name="Barry K."/>
            <person name="Grigoriev I.V."/>
            <person name="Crous P."/>
            <person name="Smith M.E."/>
        </authorList>
    </citation>
    <scope>NUCLEOTIDE SEQUENCE</scope>
    <source>
        <strain evidence="3">RSA 1196</strain>
    </source>
</reference>
<dbReference type="EMBL" id="JANBPY010001958">
    <property type="protein sequence ID" value="KAJ1957389.1"/>
    <property type="molecule type" value="Genomic_DNA"/>
</dbReference>